<proteinExistence type="predicted"/>
<dbReference type="Gene3D" id="3.40.50.2000">
    <property type="entry name" value="Glycogen Phosphorylase B"/>
    <property type="match status" value="2"/>
</dbReference>
<keyword evidence="3" id="KW-1185">Reference proteome</keyword>
<evidence type="ECO:0000313" key="2">
    <source>
        <dbReference type="EMBL" id="MEO9384728.1"/>
    </source>
</evidence>
<organism evidence="2 3">
    <name type="scientific">Chromobacterium phragmitis</name>
    <dbReference type="NCBI Taxonomy" id="2202141"/>
    <lineage>
        <taxon>Bacteria</taxon>
        <taxon>Pseudomonadati</taxon>
        <taxon>Pseudomonadota</taxon>
        <taxon>Betaproteobacteria</taxon>
        <taxon>Neisseriales</taxon>
        <taxon>Chromobacteriaceae</taxon>
        <taxon>Chromobacterium</taxon>
    </lineage>
</organism>
<name>A0ABV0IUE3_9NEIS</name>
<dbReference type="InterPro" id="IPR020004">
    <property type="entry name" value="UDP-GlcNAc_Epase"/>
</dbReference>
<sequence>MPCVPIWLLSTSSAASAFARRSIPRRCSARWAFPMCSDAVVKRILALSSIRSDYDLMSTLYKRLTADPGMDFKLLVSGAHLSPSHGYSARHVLEDGVPLLSKVETLISGDTRSARLKTASNLLSASIDLVKDFSPDAMLIAGDREDVLVGAMIGGFLGIPTVHFFGGDHAADGHIDNPVRHATSKLASLHFVSHEEHRQRLLSLGEESSRIHVTGSLALDKFMDEPMLDRAEVASRVGAPSQAFAASWAVLIFHPIAEEEAVAADYIETACRILLERGYHVFLGAPNTDPGNHRLVDALARLDLDPRVTFYKNIPRNLFVNLLRHSALITGNSSAGLLEAPSLKMPTINLGKRQRGRLAASSVLFTDGSAQAFVSALDRVEQPEFQRGLAHLANPYGDGRSTDRVMSLLRTIDFQAFLRKAADPLAICHEPR</sequence>
<keyword evidence="2" id="KW-0326">Glycosidase</keyword>
<keyword evidence="2" id="KW-0378">Hydrolase</keyword>
<dbReference type="InterPro" id="IPR029767">
    <property type="entry name" value="WecB-like"/>
</dbReference>
<dbReference type="EMBL" id="JBDXMI010000001">
    <property type="protein sequence ID" value="MEO9384728.1"/>
    <property type="molecule type" value="Genomic_DNA"/>
</dbReference>
<dbReference type="Proteomes" id="UP001462502">
    <property type="component" value="Unassembled WGS sequence"/>
</dbReference>
<evidence type="ECO:0000313" key="3">
    <source>
        <dbReference type="Proteomes" id="UP001462502"/>
    </source>
</evidence>
<feature type="domain" description="UDP-N-acetylglucosamine 2-epimerase" evidence="1">
    <location>
        <begin position="62"/>
        <end position="409"/>
    </location>
</feature>
<dbReference type="PANTHER" id="PTHR43174">
    <property type="entry name" value="UDP-N-ACETYLGLUCOSAMINE 2-EPIMERASE"/>
    <property type="match status" value="1"/>
</dbReference>
<evidence type="ECO:0000259" key="1">
    <source>
        <dbReference type="Pfam" id="PF02350"/>
    </source>
</evidence>
<reference evidence="2 3" key="1">
    <citation type="submission" date="2024-05" db="EMBL/GenBank/DDBJ databases">
        <authorList>
            <person name="De Oliveira J.P."/>
            <person name="Noriler S.A."/>
            <person name="De Oliveira A.G."/>
            <person name="Sipoli D.S."/>
        </authorList>
    </citation>
    <scope>NUCLEOTIDE SEQUENCE [LARGE SCALE GENOMIC DNA]</scope>
    <source>
        <strain evidence="2 3">LABIM192</strain>
    </source>
</reference>
<accession>A0ABV0IUE3</accession>
<dbReference type="PANTHER" id="PTHR43174:SF3">
    <property type="entry name" value="UDP-N-ACETYLGLUCOSAMINE 2-EPIMERASE"/>
    <property type="match status" value="1"/>
</dbReference>
<dbReference type="SUPFAM" id="SSF53756">
    <property type="entry name" value="UDP-Glycosyltransferase/glycogen phosphorylase"/>
    <property type="match status" value="1"/>
</dbReference>
<protein>
    <submittedName>
        <fullName evidence="2">UDP-N-acetylglucosamine 2-epimerase</fullName>
        <ecNumber evidence="2">3.2.1.183</ecNumber>
    </submittedName>
</protein>
<dbReference type="RefSeq" id="WP_347949877.1">
    <property type="nucleotide sequence ID" value="NZ_JBDXMI010000001.1"/>
</dbReference>
<dbReference type="NCBIfam" id="TIGR03568">
    <property type="entry name" value="NeuC_NnaA"/>
    <property type="match status" value="1"/>
</dbReference>
<dbReference type="Pfam" id="PF02350">
    <property type="entry name" value="Epimerase_2"/>
    <property type="match status" value="1"/>
</dbReference>
<dbReference type="EC" id="3.2.1.183" evidence="2"/>
<dbReference type="GO" id="GO:0016798">
    <property type="term" value="F:hydrolase activity, acting on glycosyl bonds"/>
    <property type="evidence" value="ECO:0007669"/>
    <property type="project" value="UniProtKB-KW"/>
</dbReference>
<gene>
    <name evidence="2" type="primary">neuC</name>
    <name evidence="2" type="ORF">ABI908_11540</name>
</gene>
<dbReference type="InterPro" id="IPR003331">
    <property type="entry name" value="UDP_GlcNAc_Epimerase_2_dom"/>
</dbReference>
<comment type="caution">
    <text evidence="2">The sequence shown here is derived from an EMBL/GenBank/DDBJ whole genome shotgun (WGS) entry which is preliminary data.</text>
</comment>